<evidence type="ECO:0000313" key="2">
    <source>
        <dbReference type="Proteomes" id="UP000289821"/>
    </source>
</evidence>
<organism evidence="1 2">
    <name type="scientific">Leeuwenhoekiella aestuarii</name>
    <dbReference type="NCBI Taxonomy" id="2249426"/>
    <lineage>
        <taxon>Bacteria</taxon>
        <taxon>Pseudomonadati</taxon>
        <taxon>Bacteroidota</taxon>
        <taxon>Flavobacteriia</taxon>
        <taxon>Flavobacteriales</taxon>
        <taxon>Flavobacteriaceae</taxon>
        <taxon>Leeuwenhoekiella</taxon>
    </lineage>
</organism>
<dbReference type="OrthoDB" id="9790023at2"/>
<reference evidence="1 2" key="1">
    <citation type="submission" date="2018-07" db="EMBL/GenBank/DDBJ databases">
        <title>Leeuwenhoekiella genomics.</title>
        <authorList>
            <person name="Tahon G."/>
            <person name="Willems A."/>
        </authorList>
    </citation>
    <scope>NUCLEOTIDE SEQUENCE [LARGE SCALE GENOMIC DNA]</scope>
    <source>
        <strain evidence="1 2">R-50232</strain>
    </source>
</reference>
<dbReference type="RefSeq" id="WP_128760740.1">
    <property type="nucleotide sequence ID" value="NZ_QOVI01000003.1"/>
</dbReference>
<dbReference type="PANTHER" id="PTHR12993:SF11">
    <property type="entry name" value="N-ACETYLGLUCOSAMINYL-PHOSPHATIDYLINOSITOL DE-N-ACETYLASE"/>
    <property type="match status" value="1"/>
</dbReference>
<dbReference type="PANTHER" id="PTHR12993">
    <property type="entry name" value="N-ACETYLGLUCOSAMINYL-PHOSPHATIDYLINOSITOL DE-N-ACETYLASE-RELATED"/>
    <property type="match status" value="1"/>
</dbReference>
<evidence type="ECO:0000313" key="1">
    <source>
        <dbReference type="EMBL" id="RXG15131.1"/>
    </source>
</evidence>
<sequence length="221" mass="25457">MDGAVNENKKEILVIVAHPDDETLWCGGTVLNFPEANRFIACLSRKNDLDRAPKFRSALKQLKADGIMGDLDDGPEQVPLRPKDVEKFVLNLIPHKYFDLIITHDPSGEYTRHLRHEEIGAAVIKLWHGNKIATRELWTFAYEDSNKAYFPKNRKEAPIQNILSESIFKMKSKIINEVYGFLPDSFESQCNPKAEAFWKFTKTQQALKWLQDAKRSLKNKL</sequence>
<dbReference type="AlphaFoldDB" id="A0A4Q0NTY3"/>
<name>A0A4Q0NTY3_9FLAO</name>
<keyword evidence="2" id="KW-1185">Reference proteome</keyword>
<proteinExistence type="predicted"/>
<dbReference type="GO" id="GO:0016811">
    <property type="term" value="F:hydrolase activity, acting on carbon-nitrogen (but not peptide) bonds, in linear amides"/>
    <property type="evidence" value="ECO:0007669"/>
    <property type="project" value="TreeGrafter"/>
</dbReference>
<dbReference type="Gene3D" id="3.40.50.10320">
    <property type="entry name" value="LmbE-like"/>
    <property type="match status" value="1"/>
</dbReference>
<accession>A0A4Q0NTY3</accession>
<dbReference type="InterPro" id="IPR003737">
    <property type="entry name" value="GlcNAc_PI_deacetylase-related"/>
</dbReference>
<dbReference type="Pfam" id="PF02585">
    <property type="entry name" value="PIG-L"/>
    <property type="match status" value="1"/>
</dbReference>
<protein>
    <submittedName>
        <fullName evidence="1">GlcNAc-PI de-N-acetylase</fullName>
    </submittedName>
</protein>
<dbReference type="InterPro" id="IPR024078">
    <property type="entry name" value="LmbE-like_dom_sf"/>
</dbReference>
<dbReference type="Proteomes" id="UP000289821">
    <property type="component" value="Unassembled WGS sequence"/>
</dbReference>
<gene>
    <name evidence="1" type="ORF">DSM04_10318</name>
</gene>
<comment type="caution">
    <text evidence="1">The sequence shown here is derived from an EMBL/GenBank/DDBJ whole genome shotgun (WGS) entry which is preliminary data.</text>
</comment>
<dbReference type="SUPFAM" id="SSF102588">
    <property type="entry name" value="LmbE-like"/>
    <property type="match status" value="1"/>
</dbReference>
<dbReference type="EMBL" id="QOVI01000003">
    <property type="protein sequence ID" value="RXG15131.1"/>
    <property type="molecule type" value="Genomic_DNA"/>
</dbReference>